<feature type="signal peptide" evidence="2">
    <location>
        <begin position="1"/>
        <end position="28"/>
    </location>
</feature>
<reference evidence="3 4" key="1">
    <citation type="submission" date="2020-07" db="EMBL/GenBank/DDBJ databases">
        <title>Complete genome and description of Corynebacterium incognita strain Marseille-Q3630 sp. nov.</title>
        <authorList>
            <person name="Boxberger M."/>
        </authorList>
    </citation>
    <scope>NUCLEOTIDE SEQUENCE [LARGE SCALE GENOMIC DNA]</scope>
    <source>
        <strain evidence="3 4">Marseille-Q3630</strain>
    </source>
</reference>
<proteinExistence type="predicted"/>
<sequence>MRLSTTIRPTAAATLTAACLALVGCVSLGDAQQRPSSNRPKSQPTTNANSTASAPYPLAHYFPPLGTPNPEDPNFTKFDPCTEIPAEVFERAGIGDIGDVQSIGDHRGCGVSLGSSSEIYVFVSASSPGREAIDSRFKTFDLYFDDALPGIYYLMFRNDDFDGCNAMLDTERGSIKILIEKSNTNQLFKEKCHVAAKTLTTLATNSGEIQWDSVLN</sequence>
<protein>
    <submittedName>
        <fullName evidence="3">DUF3558 family protein</fullName>
    </submittedName>
</protein>
<dbReference type="Pfam" id="PF12079">
    <property type="entry name" value="DUF3558"/>
    <property type="match status" value="1"/>
</dbReference>
<dbReference type="Proteomes" id="UP000515743">
    <property type="component" value="Chromosome"/>
</dbReference>
<gene>
    <name evidence="3" type="ORF">H0194_00015</name>
</gene>
<keyword evidence="4" id="KW-1185">Reference proteome</keyword>
<feature type="compositionally biased region" description="Polar residues" evidence="1">
    <location>
        <begin position="33"/>
        <end position="53"/>
    </location>
</feature>
<evidence type="ECO:0000313" key="3">
    <source>
        <dbReference type="EMBL" id="QNE89507.1"/>
    </source>
</evidence>
<name>A0A7G7CPJ1_9CORY</name>
<evidence type="ECO:0000313" key="4">
    <source>
        <dbReference type="Proteomes" id="UP000515743"/>
    </source>
</evidence>
<accession>A0A7G7CPJ1</accession>
<evidence type="ECO:0000256" key="1">
    <source>
        <dbReference type="SAM" id="MobiDB-lite"/>
    </source>
</evidence>
<feature type="chain" id="PRO_5038800102" evidence="2">
    <location>
        <begin position="29"/>
        <end position="216"/>
    </location>
</feature>
<dbReference type="AlphaFoldDB" id="A0A7G7CPJ1"/>
<dbReference type="KEGG" id="cik:H0194_00015"/>
<dbReference type="PROSITE" id="PS51257">
    <property type="entry name" value="PROKAR_LIPOPROTEIN"/>
    <property type="match status" value="1"/>
</dbReference>
<dbReference type="RefSeq" id="WP_185175881.1">
    <property type="nucleotide sequence ID" value="NZ_CP059404.1"/>
</dbReference>
<organism evidence="3 4">
    <name type="scientific">Corynebacterium incognita</name>
    <dbReference type="NCBI Taxonomy" id="2754725"/>
    <lineage>
        <taxon>Bacteria</taxon>
        <taxon>Bacillati</taxon>
        <taxon>Actinomycetota</taxon>
        <taxon>Actinomycetes</taxon>
        <taxon>Mycobacteriales</taxon>
        <taxon>Corynebacteriaceae</taxon>
        <taxon>Corynebacterium</taxon>
    </lineage>
</organism>
<dbReference type="InterPro" id="IPR024520">
    <property type="entry name" value="DUF3558"/>
</dbReference>
<evidence type="ECO:0000256" key="2">
    <source>
        <dbReference type="SAM" id="SignalP"/>
    </source>
</evidence>
<dbReference type="EMBL" id="CP059404">
    <property type="protein sequence ID" value="QNE89507.1"/>
    <property type="molecule type" value="Genomic_DNA"/>
</dbReference>
<keyword evidence="2" id="KW-0732">Signal</keyword>
<feature type="region of interest" description="Disordered" evidence="1">
    <location>
        <begin position="31"/>
        <end position="54"/>
    </location>
</feature>